<dbReference type="EMBL" id="JAIZAY010000581">
    <property type="protein sequence ID" value="KAJ8018154.1"/>
    <property type="molecule type" value="Genomic_DNA"/>
</dbReference>
<proteinExistence type="predicted"/>
<sequence>MDPRDREEERIRGSWPLRVRSRSGHDPSFGIAFWKCGSTVHLCMGCPSIYAQNTEWQQKA</sequence>
<organism evidence="1 2">
    <name type="scientific">Holothuria leucospilota</name>
    <name type="common">Black long sea cucumber</name>
    <name type="synonym">Mertensiothuria leucospilota</name>
    <dbReference type="NCBI Taxonomy" id="206669"/>
    <lineage>
        <taxon>Eukaryota</taxon>
        <taxon>Metazoa</taxon>
        <taxon>Echinodermata</taxon>
        <taxon>Eleutherozoa</taxon>
        <taxon>Echinozoa</taxon>
        <taxon>Holothuroidea</taxon>
        <taxon>Aspidochirotacea</taxon>
        <taxon>Aspidochirotida</taxon>
        <taxon>Holothuriidae</taxon>
        <taxon>Holothuria</taxon>
    </lineage>
</organism>
<name>A0A9Q1BAP8_HOLLE</name>
<accession>A0A9Q1BAP8</accession>
<gene>
    <name evidence="1" type="ORF">HOLleu_44009</name>
</gene>
<reference evidence="1" key="1">
    <citation type="submission" date="2021-10" db="EMBL/GenBank/DDBJ databases">
        <title>Tropical sea cucumber genome reveals ecological adaptation and Cuvierian tubules defense mechanism.</title>
        <authorList>
            <person name="Chen T."/>
        </authorList>
    </citation>
    <scope>NUCLEOTIDE SEQUENCE</scope>
    <source>
        <strain evidence="1">Nanhai2018</strain>
        <tissue evidence="1">Muscle</tissue>
    </source>
</reference>
<protein>
    <submittedName>
        <fullName evidence="1">Uncharacterized protein</fullName>
    </submittedName>
</protein>
<dbReference type="Proteomes" id="UP001152320">
    <property type="component" value="Unassembled WGS sequence"/>
</dbReference>
<keyword evidence="2" id="KW-1185">Reference proteome</keyword>
<evidence type="ECO:0000313" key="2">
    <source>
        <dbReference type="Proteomes" id="UP001152320"/>
    </source>
</evidence>
<comment type="caution">
    <text evidence="1">The sequence shown here is derived from an EMBL/GenBank/DDBJ whole genome shotgun (WGS) entry which is preliminary data.</text>
</comment>
<dbReference type="AlphaFoldDB" id="A0A9Q1BAP8"/>
<evidence type="ECO:0000313" key="1">
    <source>
        <dbReference type="EMBL" id="KAJ8018154.1"/>
    </source>
</evidence>